<sequence length="62" mass="7061">MSRVSRLKRTVLLQRADPESYRTMTESRGQCRCPIKNHVRPLSTVIKILHSANGSRLPVKST</sequence>
<name>A0AAD5LZF8_PARTN</name>
<dbReference type="EMBL" id="JAHQIW010000486">
    <property type="protein sequence ID" value="KAJ1348350.1"/>
    <property type="molecule type" value="Genomic_DNA"/>
</dbReference>
<gene>
    <name evidence="1" type="ORF">KIN20_003639</name>
</gene>
<evidence type="ECO:0000313" key="1">
    <source>
        <dbReference type="EMBL" id="KAJ1348350.1"/>
    </source>
</evidence>
<evidence type="ECO:0000313" key="2">
    <source>
        <dbReference type="Proteomes" id="UP001196413"/>
    </source>
</evidence>
<dbReference type="Proteomes" id="UP001196413">
    <property type="component" value="Unassembled WGS sequence"/>
</dbReference>
<reference evidence="1" key="1">
    <citation type="submission" date="2021-06" db="EMBL/GenBank/DDBJ databases">
        <title>Parelaphostrongylus tenuis whole genome reference sequence.</title>
        <authorList>
            <person name="Garwood T.J."/>
            <person name="Larsen P.A."/>
            <person name="Fountain-Jones N.M."/>
            <person name="Garbe J.R."/>
            <person name="Macchietto M.G."/>
            <person name="Kania S.A."/>
            <person name="Gerhold R.W."/>
            <person name="Richards J.E."/>
            <person name="Wolf T.M."/>
        </authorList>
    </citation>
    <scope>NUCLEOTIDE SEQUENCE</scope>
    <source>
        <strain evidence="1">MNPRO001-30</strain>
        <tissue evidence="1">Meninges</tissue>
    </source>
</reference>
<keyword evidence="2" id="KW-1185">Reference proteome</keyword>
<organism evidence="1 2">
    <name type="scientific">Parelaphostrongylus tenuis</name>
    <name type="common">Meningeal worm</name>
    <dbReference type="NCBI Taxonomy" id="148309"/>
    <lineage>
        <taxon>Eukaryota</taxon>
        <taxon>Metazoa</taxon>
        <taxon>Ecdysozoa</taxon>
        <taxon>Nematoda</taxon>
        <taxon>Chromadorea</taxon>
        <taxon>Rhabditida</taxon>
        <taxon>Rhabditina</taxon>
        <taxon>Rhabditomorpha</taxon>
        <taxon>Strongyloidea</taxon>
        <taxon>Metastrongylidae</taxon>
        <taxon>Parelaphostrongylus</taxon>
    </lineage>
</organism>
<comment type="caution">
    <text evidence="1">The sequence shown here is derived from an EMBL/GenBank/DDBJ whole genome shotgun (WGS) entry which is preliminary data.</text>
</comment>
<proteinExistence type="predicted"/>
<dbReference type="AlphaFoldDB" id="A0AAD5LZF8"/>
<protein>
    <submittedName>
        <fullName evidence="1">Uncharacterized protein</fullName>
    </submittedName>
</protein>
<accession>A0AAD5LZF8</accession>